<gene>
    <name evidence="5" type="ORF">UC34_15620</name>
</gene>
<dbReference type="CDD" id="cd00383">
    <property type="entry name" value="trans_reg_C"/>
    <property type="match status" value="1"/>
</dbReference>
<feature type="compositionally biased region" description="Basic residues" evidence="3">
    <location>
        <begin position="127"/>
        <end position="143"/>
    </location>
</feature>
<protein>
    <recommendedName>
        <fullName evidence="4">OmpR/PhoB-type domain-containing protein</fullName>
    </recommendedName>
</protein>
<dbReference type="InterPro" id="IPR001867">
    <property type="entry name" value="OmpR/PhoB-type_DNA-bd"/>
</dbReference>
<dbReference type="PROSITE" id="PS51755">
    <property type="entry name" value="OMPR_PHOB"/>
    <property type="match status" value="1"/>
</dbReference>
<dbReference type="Gene3D" id="1.10.10.10">
    <property type="entry name" value="Winged helix-like DNA-binding domain superfamily/Winged helix DNA-binding domain"/>
    <property type="match status" value="1"/>
</dbReference>
<dbReference type="SMART" id="SM00862">
    <property type="entry name" value="Trans_reg_C"/>
    <property type="match status" value="1"/>
</dbReference>
<keyword evidence="1 2" id="KW-0238">DNA-binding</keyword>
<evidence type="ECO:0000313" key="6">
    <source>
        <dbReference type="Proteomes" id="UP000035085"/>
    </source>
</evidence>
<evidence type="ECO:0000256" key="1">
    <source>
        <dbReference type="ARBA" id="ARBA00023125"/>
    </source>
</evidence>
<dbReference type="InterPro" id="IPR016032">
    <property type="entry name" value="Sig_transdc_resp-reg_C-effctor"/>
</dbReference>
<evidence type="ECO:0000256" key="2">
    <source>
        <dbReference type="PROSITE-ProRule" id="PRU01091"/>
    </source>
</evidence>
<dbReference type="Pfam" id="PF00486">
    <property type="entry name" value="Trans_reg_C"/>
    <property type="match status" value="1"/>
</dbReference>
<feature type="DNA-binding region" description="OmpR/PhoB-type" evidence="2">
    <location>
        <begin position="19"/>
        <end position="118"/>
    </location>
</feature>
<dbReference type="EMBL" id="CP010897">
    <property type="protein sequence ID" value="APD11332.1"/>
    <property type="molecule type" value="Genomic_DNA"/>
</dbReference>
<sequence>MNFAVLTSEGALEGAARSDDWIEVGAYQLDRRRETVVMNGIAVELTAREFALAWLMFSAPDTRVSRARIATLIWRSDEASAARSIEQHIYLLRNRLGLRGEHGFVLRAVYGGGYCLGARPARPAPGRARRPTRTVRAARKGLA</sequence>
<organism evidence="5 6">
    <name type="scientific">Pandoraea vervacti</name>
    <dbReference type="NCBI Taxonomy" id="656178"/>
    <lineage>
        <taxon>Bacteria</taxon>
        <taxon>Pseudomonadati</taxon>
        <taxon>Pseudomonadota</taxon>
        <taxon>Betaproteobacteria</taxon>
        <taxon>Burkholderiales</taxon>
        <taxon>Burkholderiaceae</taxon>
        <taxon>Pandoraea</taxon>
    </lineage>
</organism>
<dbReference type="InterPro" id="IPR036388">
    <property type="entry name" value="WH-like_DNA-bd_sf"/>
</dbReference>
<dbReference type="SUPFAM" id="SSF46894">
    <property type="entry name" value="C-terminal effector domain of the bipartite response regulators"/>
    <property type="match status" value="1"/>
</dbReference>
<accession>A0ABM6FR56</accession>
<evidence type="ECO:0000256" key="3">
    <source>
        <dbReference type="SAM" id="MobiDB-lite"/>
    </source>
</evidence>
<evidence type="ECO:0000259" key="4">
    <source>
        <dbReference type="PROSITE" id="PS51755"/>
    </source>
</evidence>
<feature type="region of interest" description="Disordered" evidence="3">
    <location>
        <begin position="121"/>
        <end position="143"/>
    </location>
</feature>
<evidence type="ECO:0000313" key="5">
    <source>
        <dbReference type="EMBL" id="APD11332.1"/>
    </source>
</evidence>
<reference evidence="6" key="1">
    <citation type="submission" date="2015-02" db="EMBL/GenBank/DDBJ databases">
        <title>Complete Genome Sequencing of Pandoraea vervacti NS15 sp. nov.</title>
        <authorList>
            <person name="Chan K.-G."/>
        </authorList>
    </citation>
    <scope>NUCLEOTIDE SEQUENCE [LARGE SCALE GENOMIC DNA]</scope>
    <source>
        <strain evidence="6">NS15</strain>
    </source>
</reference>
<dbReference type="RefSeq" id="WP_052811086.1">
    <property type="nucleotide sequence ID" value="NZ_CP010897.2"/>
</dbReference>
<keyword evidence="6" id="KW-1185">Reference proteome</keyword>
<name>A0ABM6FR56_9BURK</name>
<proteinExistence type="predicted"/>
<feature type="domain" description="OmpR/PhoB-type" evidence="4">
    <location>
        <begin position="19"/>
        <end position="118"/>
    </location>
</feature>
<dbReference type="Proteomes" id="UP000035085">
    <property type="component" value="Chromosome"/>
</dbReference>